<dbReference type="PROSITE" id="PS51471">
    <property type="entry name" value="FE2OG_OXY"/>
    <property type="match status" value="1"/>
</dbReference>
<dbReference type="Proteomes" id="UP001497457">
    <property type="component" value="Chromosome 36b"/>
</dbReference>
<organism evidence="4 5">
    <name type="scientific">Urochloa decumbens</name>
    <dbReference type="NCBI Taxonomy" id="240449"/>
    <lineage>
        <taxon>Eukaryota</taxon>
        <taxon>Viridiplantae</taxon>
        <taxon>Streptophyta</taxon>
        <taxon>Embryophyta</taxon>
        <taxon>Tracheophyta</taxon>
        <taxon>Spermatophyta</taxon>
        <taxon>Magnoliopsida</taxon>
        <taxon>Liliopsida</taxon>
        <taxon>Poales</taxon>
        <taxon>Poaceae</taxon>
        <taxon>PACMAD clade</taxon>
        <taxon>Panicoideae</taxon>
        <taxon>Panicodae</taxon>
        <taxon>Paniceae</taxon>
        <taxon>Melinidinae</taxon>
        <taxon>Urochloa</taxon>
    </lineage>
</organism>
<dbReference type="InterPro" id="IPR027443">
    <property type="entry name" value="IPNS-like_sf"/>
</dbReference>
<accession>A0ABC9E7I1</accession>
<evidence type="ECO:0000256" key="1">
    <source>
        <dbReference type="RuleBase" id="RU003682"/>
    </source>
</evidence>
<feature type="region of interest" description="Disordered" evidence="2">
    <location>
        <begin position="1"/>
        <end position="26"/>
    </location>
</feature>
<dbReference type="AlphaFoldDB" id="A0ABC9E7I1"/>
<feature type="domain" description="Fe2OG dioxygenase" evidence="3">
    <location>
        <begin position="205"/>
        <end position="305"/>
    </location>
</feature>
<evidence type="ECO:0000313" key="5">
    <source>
        <dbReference type="Proteomes" id="UP001497457"/>
    </source>
</evidence>
<evidence type="ECO:0000259" key="3">
    <source>
        <dbReference type="PROSITE" id="PS51471"/>
    </source>
</evidence>
<keyword evidence="1" id="KW-0479">Metal-binding</keyword>
<dbReference type="PANTHER" id="PTHR47990">
    <property type="entry name" value="2-OXOGLUTARATE (2OG) AND FE(II)-DEPENDENT OXYGENASE SUPERFAMILY PROTEIN-RELATED"/>
    <property type="match status" value="1"/>
</dbReference>
<reference evidence="5" key="1">
    <citation type="submission" date="2024-06" db="EMBL/GenBank/DDBJ databases">
        <authorList>
            <person name="Ryan C."/>
        </authorList>
    </citation>
    <scope>NUCLEOTIDE SEQUENCE [LARGE SCALE GENOMIC DNA]</scope>
</reference>
<evidence type="ECO:0000256" key="2">
    <source>
        <dbReference type="SAM" id="MobiDB-lite"/>
    </source>
</evidence>
<sequence length="365" mass="40942">MGLATDQAKGLKHREGLQPSTPSRHHACCSKQVRRLQRALMANSSGEGMYLHVLDQLVGVLARVSDPENLTLGWEAARATVTASMVAHGCVIITHDALGLDLCQAMFTRVLPDLFVLPVEAKQRVDYQGQRPRWEWESLGIGEPMNADNVREFTNILWSEGNPEISEMIVSISKNMLTLEEMMETLVLEGLGVRKESARGHLDLLRHSIRMSRYGEPQDRETSINMQPHCDDTMATMIVQHEVEGLEVHVGDGRWVAVPPEPGTITFMAGEQFTVVTNGRVPACLHRVRTPSSRERFSVLFGPRQKGGVAVCPLDDLVDAEHPLLYNPLNHEKYFKWRYSEEGLKFKDPLKVYCGVYKDEATAMV</sequence>
<gene>
    <name evidence="4" type="ORF">URODEC1_LOCUS93265</name>
</gene>
<dbReference type="InterPro" id="IPR005123">
    <property type="entry name" value="Oxoglu/Fe-dep_dioxygenase_dom"/>
</dbReference>
<dbReference type="GO" id="GO:0046872">
    <property type="term" value="F:metal ion binding"/>
    <property type="evidence" value="ECO:0007669"/>
    <property type="project" value="UniProtKB-KW"/>
</dbReference>
<proteinExistence type="inferred from homology"/>
<comment type="similarity">
    <text evidence="1">Belongs to the iron/ascorbate-dependent oxidoreductase family.</text>
</comment>
<protein>
    <recommendedName>
        <fullName evidence="3">Fe2OG dioxygenase domain-containing protein</fullName>
    </recommendedName>
</protein>
<dbReference type="GO" id="GO:0016491">
    <property type="term" value="F:oxidoreductase activity"/>
    <property type="evidence" value="ECO:0007669"/>
    <property type="project" value="UniProtKB-KW"/>
</dbReference>
<reference evidence="4 5" key="2">
    <citation type="submission" date="2024-10" db="EMBL/GenBank/DDBJ databases">
        <authorList>
            <person name="Ryan C."/>
        </authorList>
    </citation>
    <scope>NUCLEOTIDE SEQUENCE [LARGE SCALE GENOMIC DNA]</scope>
</reference>
<dbReference type="EMBL" id="OZ075146">
    <property type="protein sequence ID" value="CAL5053479.1"/>
    <property type="molecule type" value="Genomic_DNA"/>
</dbReference>
<keyword evidence="1" id="KW-0408">Iron</keyword>
<name>A0ABC9E7I1_9POAL</name>
<dbReference type="SUPFAM" id="SSF51197">
    <property type="entry name" value="Clavaminate synthase-like"/>
    <property type="match status" value="1"/>
</dbReference>
<keyword evidence="5" id="KW-1185">Reference proteome</keyword>
<dbReference type="InterPro" id="IPR050231">
    <property type="entry name" value="Iron_ascorbate_oxido_reductase"/>
</dbReference>
<dbReference type="InterPro" id="IPR044861">
    <property type="entry name" value="IPNS-like_FE2OG_OXY"/>
</dbReference>
<dbReference type="Pfam" id="PF03171">
    <property type="entry name" value="2OG-FeII_Oxy"/>
    <property type="match status" value="1"/>
</dbReference>
<evidence type="ECO:0000313" key="4">
    <source>
        <dbReference type="EMBL" id="CAL5053479.1"/>
    </source>
</evidence>
<keyword evidence="1" id="KW-0560">Oxidoreductase</keyword>
<dbReference type="Gene3D" id="2.60.120.330">
    <property type="entry name" value="B-lactam Antibiotic, Isopenicillin N Synthase, Chain"/>
    <property type="match status" value="1"/>
</dbReference>